<feature type="compositionally biased region" description="Basic and acidic residues" evidence="1">
    <location>
        <begin position="36"/>
        <end position="54"/>
    </location>
</feature>
<evidence type="ECO:0000313" key="4">
    <source>
        <dbReference type="Proteomes" id="UP000693738"/>
    </source>
</evidence>
<evidence type="ECO:0000313" key="3">
    <source>
        <dbReference type="EMBL" id="CAG7560136.1"/>
    </source>
</evidence>
<proteinExistence type="predicted"/>
<dbReference type="Proteomes" id="UP000693738">
    <property type="component" value="Unassembled WGS sequence"/>
</dbReference>
<protein>
    <recommendedName>
        <fullName evidence="5">Cyclin-dependent kinase inhibitor 1c</fullName>
    </recommendedName>
</protein>
<feature type="compositionally biased region" description="Basic and acidic residues" evidence="1">
    <location>
        <begin position="64"/>
        <end position="91"/>
    </location>
</feature>
<feature type="region of interest" description="Disordered" evidence="1">
    <location>
        <begin position="25"/>
        <end position="134"/>
    </location>
</feature>
<feature type="compositionally biased region" description="Basic residues" evidence="1">
    <location>
        <begin position="120"/>
        <end position="134"/>
    </location>
</feature>
<organism evidence="3 4">
    <name type="scientific">Fusarium equiseti</name>
    <name type="common">Fusarium scirpi</name>
    <dbReference type="NCBI Taxonomy" id="61235"/>
    <lineage>
        <taxon>Eukaryota</taxon>
        <taxon>Fungi</taxon>
        <taxon>Dikarya</taxon>
        <taxon>Ascomycota</taxon>
        <taxon>Pezizomycotina</taxon>
        <taxon>Sordariomycetes</taxon>
        <taxon>Hypocreomycetidae</taxon>
        <taxon>Hypocreales</taxon>
        <taxon>Nectriaceae</taxon>
        <taxon>Fusarium</taxon>
        <taxon>Fusarium incarnatum-equiseti species complex</taxon>
    </lineage>
</organism>
<feature type="region of interest" description="Disordered" evidence="1">
    <location>
        <begin position="354"/>
        <end position="473"/>
    </location>
</feature>
<keyword evidence="2" id="KW-0732">Signal</keyword>
<feature type="compositionally biased region" description="Pro residues" evidence="1">
    <location>
        <begin position="410"/>
        <end position="432"/>
    </location>
</feature>
<reference evidence="3" key="1">
    <citation type="submission" date="2021-05" db="EMBL/GenBank/DDBJ databases">
        <authorList>
            <person name="Khan N."/>
        </authorList>
    </citation>
    <scope>NUCLEOTIDE SEQUENCE</scope>
</reference>
<feature type="compositionally biased region" description="Basic and acidic residues" evidence="1">
    <location>
        <begin position="395"/>
        <end position="406"/>
    </location>
</feature>
<feature type="compositionally biased region" description="Pro residues" evidence="1">
    <location>
        <begin position="440"/>
        <end position="454"/>
    </location>
</feature>
<feature type="chain" id="PRO_5035166618" description="Cyclin-dependent kinase inhibitor 1c" evidence="2">
    <location>
        <begin position="19"/>
        <end position="502"/>
    </location>
</feature>
<evidence type="ECO:0008006" key="5">
    <source>
        <dbReference type="Google" id="ProtNLM"/>
    </source>
</evidence>
<dbReference type="EMBL" id="CAJSTJ010000132">
    <property type="protein sequence ID" value="CAG7560136.1"/>
    <property type="molecule type" value="Genomic_DNA"/>
</dbReference>
<dbReference type="AlphaFoldDB" id="A0A8J2NAQ7"/>
<feature type="compositionally biased region" description="Acidic residues" evidence="1">
    <location>
        <begin position="92"/>
        <end position="104"/>
    </location>
</feature>
<gene>
    <name evidence="3" type="ORF">FEQUK3_LOCUS5866</name>
</gene>
<feature type="signal peptide" evidence="2">
    <location>
        <begin position="1"/>
        <end position="18"/>
    </location>
</feature>
<evidence type="ECO:0000256" key="2">
    <source>
        <dbReference type="SAM" id="SignalP"/>
    </source>
</evidence>
<accession>A0A8J2NAQ7</accession>
<name>A0A8J2NAQ7_FUSEQ</name>
<feature type="compositionally biased region" description="Basic and acidic residues" evidence="1">
    <location>
        <begin position="105"/>
        <end position="119"/>
    </location>
</feature>
<comment type="caution">
    <text evidence="3">The sequence shown here is derived from an EMBL/GenBank/DDBJ whole genome shotgun (WGS) entry which is preliminary data.</text>
</comment>
<feature type="compositionally biased region" description="Pro residues" evidence="1">
    <location>
        <begin position="361"/>
        <end position="393"/>
    </location>
</feature>
<evidence type="ECO:0000256" key="1">
    <source>
        <dbReference type="SAM" id="MobiDB-lite"/>
    </source>
</evidence>
<sequence length="502" mass="57142">MRHNVLAVMALVNGLAQANRFSWQSNSETDVSKQGLDNEFKSNEVLKPDEDKKWVGSLLDDEDDKKIEEEKKQSKYDHEKLKKLKEKLEKEGVEEEEEEEYETEEKEHKDNKKYDPEHHKEHHGHHAEKHKHHGDHYNAHHYKKPYVIDGKKYDYIHKPIVEHHTYTKYHDPKLSPKCYGDRCDRKPCKECGDDWAQPGCWHCKNHEGNYGEAAKTTKYAPEKTGGEYENAKTYTHKGVTVIVPKQTKVPEKPKEQPKKVVVVVEEEKKKEKEKDICHKVVKGYGENKYEETVCDKIKYHKEPPKQEHKHQDICRKIVSGDGKHRKEEIVCERIEHQKEQPKVHYEPKKEDICDKIKGCPAPAPKPYHPAPAPAPEPQYPEVKPVPAPAPQPQYPKKEEDICDKIKGCPAPAPAPEPQPPKVEPMPAPPPMPEPEEIKPVPVPAPAPPQPPVPVQPEQVRPQGEGSGEAPRVPLTVSKSGASFNSVSIAGTLVVGIVGMMLL</sequence>